<keyword evidence="1" id="KW-0732">Signal</keyword>
<keyword evidence="4" id="KW-1185">Reference proteome</keyword>
<accession>A0ABW7N7N8</accession>
<feature type="domain" description="PDZ" evidence="2">
    <location>
        <begin position="309"/>
        <end position="365"/>
    </location>
</feature>
<protein>
    <submittedName>
        <fullName evidence="3">Aspartyl protease family protein</fullName>
    </submittedName>
</protein>
<dbReference type="InterPro" id="IPR021109">
    <property type="entry name" value="Peptidase_aspartic_dom_sf"/>
</dbReference>
<comment type="caution">
    <text evidence="3">The sequence shown here is derived from an EMBL/GenBank/DDBJ whole genome shotgun (WGS) entry which is preliminary data.</text>
</comment>
<dbReference type="Gene3D" id="2.30.42.10">
    <property type="match status" value="1"/>
</dbReference>
<dbReference type="GO" id="GO:0008233">
    <property type="term" value="F:peptidase activity"/>
    <property type="evidence" value="ECO:0007669"/>
    <property type="project" value="UniProtKB-KW"/>
</dbReference>
<dbReference type="SMART" id="SM00228">
    <property type="entry name" value="PDZ"/>
    <property type="match status" value="1"/>
</dbReference>
<dbReference type="Pfam" id="PF13650">
    <property type="entry name" value="Asp_protease_2"/>
    <property type="match status" value="1"/>
</dbReference>
<evidence type="ECO:0000256" key="1">
    <source>
        <dbReference type="SAM" id="SignalP"/>
    </source>
</evidence>
<name>A0ABW7N7N8_9BACT</name>
<feature type="signal peptide" evidence="1">
    <location>
        <begin position="1"/>
        <end position="18"/>
    </location>
</feature>
<dbReference type="Proteomes" id="UP001610063">
    <property type="component" value="Unassembled WGS sequence"/>
</dbReference>
<evidence type="ECO:0000259" key="2">
    <source>
        <dbReference type="PROSITE" id="PS50106"/>
    </source>
</evidence>
<dbReference type="GO" id="GO:0006508">
    <property type="term" value="P:proteolysis"/>
    <property type="evidence" value="ECO:0007669"/>
    <property type="project" value="UniProtKB-KW"/>
</dbReference>
<dbReference type="CDD" id="cd05483">
    <property type="entry name" value="retropepsin_like_bacteria"/>
    <property type="match status" value="1"/>
</dbReference>
<reference evidence="3 4" key="1">
    <citation type="journal article" date="2013" name="Int. J. Syst. Evol. Microbiol.">
        <title>Marinoscillum luteum sp. nov., isolated from marine sediment.</title>
        <authorList>
            <person name="Cha I.T."/>
            <person name="Park S.J."/>
            <person name="Kim S.J."/>
            <person name="Kim J.G."/>
            <person name="Jung M.Y."/>
            <person name="Shin K.S."/>
            <person name="Kwon K.K."/>
            <person name="Yang S.H."/>
            <person name="Seo Y.S."/>
            <person name="Rhee S.K."/>
        </authorList>
    </citation>
    <scope>NUCLEOTIDE SEQUENCE [LARGE SCALE GENOMIC DNA]</scope>
    <source>
        <strain evidence="3 4">KCTC 23939</strain>
    </source>
</reference>
<dbReference type="SUPFAM" id="SSF50630">
    <property type="entry name" value="Acid proteases"/>
    <property type="match status" value="1"/>
</dbReference>
<dbReference type="Pfam" id="PF00595">
    <property type="entry name" value="PDZ"/>
    <property type="match status" value="1"/>
</dbReference>
<evidence type="ECO:0000313" key="4">
    <source>
        <dbReference type="Proteomes" id="UP001610063"/>
    </source>
</evidence>
<dbReference type="InterPro" id="IPR036034">
    <property type="entry name" value="PDZ_sf"/>
</dbReference>
<dbReference type="InterPro" id="IPR034122">
    <property type="entry name" value="Retropepsin-like_bacterial"/>
</dbReference>
<sequence>MKRIFLLLTIFGSFGLSAQKLITSTPFELFGNHLFISLSVDDSEPVDFIFDTGDGLAVIDIDLAKKLNLKTDHQKSKTSAQGTISGALIAHNKVEIGDVKVNDIELYTTNLRHLERTIGRNIDGIIGYDLLKNYVVELNYDEMVMNLYQPEGFAYQGEGEAFKFKLVNYIPTIEASVTLNNGESYKDYFFINTGAGTSMDFNTFFATKHDVISKTGNHYSYPVAGLADQETMHYEGRVKKFSVGSFEFDEMPVGISQAKHGIQHNKKVAGILGNNLLQRFNITFNYSTSTAYFEANDFNKQPFLVNASGLNLQYGEDLQKLLVHRVFEGSPAEAAGIKENAEIISINGTDISTYTLPEIRKMLKDIDNKTVTLEYLQEGVTSKASLNLEPLL</sequence>
<gene>
    <name evidence="3" type="ORF">ACHKAR_04750</name>
</gene>
<evidence type="ECO:0000313" key="3">
    <source>
        <dbReference type="EMBL" id="MFH6982734.1"/>
    </source>
</evidence>
<dbReference type="PROSITE" id="PS50106">
    <property type="entry name" value="PDZ"/>
    <property type="match status" value="1"/>
</dbReference>
<keyword evidence="3" id="KW-0378">Hydrolase</keyword>
<dbReference type="Gene3D" id="2.40.70.10">
    <property type="entry name" value="Acid Proteases"/>
    <property type="match status" value="2"/>
</dbReference>
<proteinExistence type="predicted"/>
<keyword evidence="3" id="KW-0645">Protease</keyword>
<organism evidence="3 4">
    <name type="scientific">Marinoscillum luteum</name>
    <dbReference type="NCBI Taxonomy" id="861051"/>
    <lineage>
        <taxon>Bacteria</taxon>
        <taxon>Pseudomonadati</taxon>
        <taxon>Bacteroidota</taxon>
        <taxon>Cytophagia</taxon>
        <taxon>Cytophagales</taxon>
        <taxon>Reichenbachiellaceae</taxon>
        <taxon>Marinoscillum</taxon>
    </lineage>
</organism>
<dbReference type="EMBL" id="JBIPKE010000012">
    <property type="protein sequence ID" value="MFH6982734.1"/>
    <property type="molecule type" value="Genomic_DNA"/>
</dbReference>
<feature type="chain" id="PRO_5047149329" evidence="1">
    <location>
        <begin position="19"/>
        <end position="392"/>
    </location>
</feature>
<dbReference type="SUPFAM" id="SSF50156">
    <property type="entry name" value="PDZ domain-like"/>
    <property type="match status" value="1"/>
</dbReference>
<dbReference type="RefSeq" id="WP_395416389.1">
    <property type="nucleotide sequence ID" value="NZ_JBIPKE010000012.1"/>
</dbReference>
<dbReference type="InterPro" id="IPR001478">
    <property type="entry name" value="PDZ"/>
</dbReference>